<reference evidence="8" key="1">
    <citation type="journal article" date="2024" name="Gigascience">
        <title>Chromosome-level genome of the poultry shaft louse Menopon gallinae provides insight into the host-switching and adaptive evolution of parasitic lice.</title>
        <authorList>
            <person name="Xu Y."/>
            <person name="Ma L."/>
            <person name="Liu S."/>
            <person name="Liang Y."/>
            <person name="Liu Q."/>
            <person name="He Z."/>
            <person name="Tian L."/>
            <person name="Duan Y."/>
            <person name="Cai W."/>
            <person name="Li H."/>
            <person name="Song F."/>
        </authorList>
    </citation>
    <scope>NUCLEOTIDE SEQUENCE</scope>
    <source>
        <strain evidence="8">Cailab_2023a</strain>
    </source>
</reference>
<dbReference type="PANTHER" id="PTHR19302:SF13">
    <property type="entry name" value="GAMMA-TUBULIN COMPLEX COMPONENT 2"/>
    <property type="match status" value="1"/>
</dbReference>
<evidence type="ECO:0000256" key="1">
    <source>
        <dbReference type="ARBA" id="ARBA00010337"/>
    </source>
</evidence>
<dbReference type="PANTHER" id="PTHR19302">
    <property type="entry name" value="GAMMA TUBULIN COMPLEX PROTEIN"/>
    <property type="match status" value="1"/>
</dbReference>
<feature type="domain" description="Gamma tubulin complex component protein N-terminal" evidence="7">
    <location>
        <begin position="184"/>
        <end position="471"/>
    </location>
</feature>
<name>A0AAW2I4X6_9NEOP</name>
<proteinExistence type="inferred from homology"/>
<organism evidence="8">
    <name type="scientific">Menopon gallinae</name>
    <name type="common">poultry shaft louse</name>
    <dbReference type="NCBI Taxonomy" id="328185"/>
    <lineage>
        <taxon>Eukaryota</taxon>
        <taxon>Metazoa</taxon>
        <taxon>Ecdysozoa</taxon>
        <taxon>Arthropoda</taxon>
        <taxon>Hexapoda</taxon>
        <taxon>Insecta</taxon>
        <taxon>Pterygota</taxon>
        <taxon>Neoptera</taxon>
        <taxon>Paraneoptera</taxon>
        <taxon>Psocodea</taxon>
        <taxon>Troctomorpha</taxon>
        <taxon>Phthiraptera</taxon>
        <taxon>Amblycera</taxon>
        <taxon>Menoponidae</taxon>
        <taxon>Menopon</taxon>
    </lineage>
</organism>
<gene>
    <name evidence="8" type="ORF">PYX00_004383</name>
</gene>
<keyword evidence="3 5" id="KW-0493">Microtubule</keyword>
<dbReference type="GO" id="GO:0005874">
    <property type="term" value="C:microtubule"/>
    <property type="evidence" value="ECO:0007669"/>
    <property type="project" value="UniProtKB-KW"/>
</dbReference>
<evidence type="ECO:0000256" key="2">
    <source>
        <dbReference type="ARBA" id="ARBA00022490"/>
    </source>
</evidence>
<dbReference type="InterPro" id="IPR042241">
    <property type="entry name" value="GCP_C_sf"/>
</dbReference>
<dbReference type="GO" id="GO:0051321">
    <property type="term" value="P:meiotic cell cycle"/>
    <property type="evidence" value="ECO:0007669"/>
    <property type="project" value="TreeGrafter"/>
</dbReference>
<dbReference type="AlphaFoldDB" id="A0AAW2I4X6"/>
<dbReference type="EMBL" id="JARGDH010000002">
    <property type="protein sequence ID" value="KAL0276921.1"/>
    <property type="molecule type" value="Genomic_DNA"/>
</dbReference>
<keyword evidence="4 5" id="KW-0206">Cytoskeleton</keyword>
<protein>
    <recommendedName>
        <fullName evidence="5">Gamma-tubulin complex component</fullName>
    </recommendedName>
</protein>
<comment type="caution">
    <text evidence="8">The sequence shown here is derived from an EMBL/GenBank/DDBJ whole genome shotgun (WGS) entry which is preliminary data.</text>
</comment>
<evidence type="ECO:0000259" key="7">
    <source>
        <dbReference type="Pfam" id="PF17681"/>
    </source>
</evidence>
<comment type="subcellular location">
    <subcellularLocation>
        <location evidence="5">Cytoplasm</location>
        <location evidence="5">Cytoskeleton</location>
        <location evidence="5">Microtubule organizing center</location>
    </subcellularLocation>
</comment>
<dbReference type="InterPro" id="IPR040457">
    <property type="entry name" value="GCP_C"/>
</dbReference>
<evidence type="ECO:0000256" key="4">
    <source>
        <dbReference type="ARBA" id="ARBA00023212"/>
    </source>
</evidence>
<accession>A0AAW2I4X6</accession>
<comment type="similarity">
    <text evidence="1 5">Belongs to the TUBGCP family.</text>
</comment>
<feature type="domain" description="Gamma tubulin complex component C-terminal" evidence="6">
    <location>
        <begin position="475"/>
        <end position="797"/>
    </location>
</feature>
<dbReference type="InterPro" id="IPR041470">
    <property type="entry name" value="GCP_N"/>
</dbReference>
<dbReference type="GO" id="GO:0031122">
    <property type="term" value="P:cytoplasmic microtubule organization"/>
    <property type="evidence" value="ECO:0007669"/>
    <property type="project" value="TreeGrafter"/>
</dbReference>
<dbReference type="Pfam" id="PF17681">
    <property type="entry name" value="GCP_N_terminal"/>
    <property type="match status" value="1"/>
</dbReference>
<evidence type="ECO:0000313" key="8">
    <source>
        <dbReference type="EMBL" id="KAL0276921.1"/>
    </source>
</evidence>
<dbReference type="Pfam" id="PF04130">
    <property type="entry name" value="GCP_C_terminal"/>
    <property type="match status" value="1"/>
</dbReference>
<dbReference type="GO" id="GO:0000922">
    <property type="term" value="C:spindle pole"/>
    <property type="evidence" value="ECO:0007669"/>
    <property type="project" value="InterPro"/>
</dbReference>
<dbReference type="GO" id="GO:0043015">
    <property type="term" value="F:gamma-tubulin binding"/>
    <property type="evidence" value="ECO:0007669"/>
    <property type="project" value="InterPro"/>
</dbReference>
<dbReference type="InterPro" id="IPR007259">
    <property type="entry name" value="GCP"/>
</dbReference>
<dbReference type="Gene3D" id="1.20.120.1900">
    <property type="entry name" value="Gamma-tubulin complex, C-terminal domain"/>
    <property type="match status" value="1"/>
</dbReference>
<evidence type="ECO:0000259" key="6">
    <source>
        <dbReference type="Pfam" id="PF04130"/>
    </source>
</evidence>
<keyword evidence="2 5" id="KW-0963">Cytoplasm</keyword>
<sequence>MSTSEQSESSIKSLISRLQIEANKYVESQQPLKLLASSQRSSIPSQIDSQLSDWSSRRSQDSSIDITLSKVEELSIIPSKYVTSSKSSDNIANKTSSKQNSYQTKKDIDEFLSKNHPILNSRFIDPQSSHSAERIREKTRHPNQLDPQLIDWMKRSKCSLSDMQIPVPQNVPIVPLHSQESIIVKDLLLCFQGFSGHYIVRNDISKDGKPTFTINDKLDACLIQLALSLLPAAVYHSVLTYFIEEQRKFKYGKVNHALSSAFGKLQVDYIHIIEEMEYESMCYNLGLHELYSQIQPYLYSFETVVKICESIRNSDAKGGKTLTLLHEFTLNSTGKEEKLCQFLLESAAVPYMKQLQDWLYKGIIIDPYNEFLIEDNQIVLDKDQLPDEYSDSYWGKCYTINKEKIPVFLEKTAPYILSTGKYLNVLRQYKLNIKSTKEQNLEYSWTEDNYTVAIMDAYEFASASLLNHLMHDNDLIGHLKSVKHYFLFDLGDFFMKFMDMSEMELNKDIDDVVPSRLQTLVELAARTSSASADPYKDNIKTDLHQDDIMTLLLKIISQSGSSSKPQRITKGWESMTFTYDVKWPISLVLNKSSQMIYQLIFRHLFFCKYVERLLCKVWIDNKESKKLPPEVSNEYKPAWDLRQRMLLYVHNLEYYMMVEVIEPNWNLFIEKLQHVKNLDEVLECHNSFQTTCLVKCMLTSPQHFKVLNTFLRKCVEFCLFIESCNEFKTSPTHAPNGVTVDFDETESFAQKISNFNKAFTQHFNYLFKTTGKVGVASDINDTKIIEMLNRLDFNSYYKRSVKEKKGGSAACSVASSEVSG</sequence>
<dbReference type="GO" id="GO:0007020">
    <property type="term" value="P:microtubule nucleation"/>
    <property type="evidence" value="ECO:0007669"/>
    <property type="project" value="InterPro"/>
</dbReference>
<dbReference type="GO" id="GO:0051225">
    <property type="term" value="P:spindle assembly"/>
    <property type="evidence" value="ECO:0007669"/>
    <property type="project" value="TreeGrafter"/>
</dbReference>
<evidence type="ECO:0000256" key="3">
    <source>
        <dbReference type="ARBA" id="ARBA00022701"/>
    </source>
</evidence>
<dbReference type="GO" id="GO:0000278">
    <property type="term" value="P:mitotic cell cycle"/>
    <property type="evidence" value="ECO:0007669"/>
    <property type="project" value="TreeGrafter"/>
</dbReference>
<evidence type="ECO:0000256" key="5">
    <source>
        <dbReference type="RuleBase" id="RU363050"/>
    </source>
</evidence>
<dbReference type="GO" id="GO:0000930">
    <property type="term" value="C:gamma-tubulin complex"/>
    <property type="evidence" value="ECO:0007669"/>
    <property type="project" value="TreeGrafter"/>
</dbReference>
<dbReference type="GO" id="GO:0051011">
    <property type="term" value="F:microtubule minus-end binding"/>
    <property type="evidence" value="ECO:0007669"/>
    <property type="project" value="TreeGrafter"/>
</dbReference>